<dbReference type="SUPFAM" id="SSF116726">
    <property type="entry name" value="TrkA C-terminal domain-like"/>
    <property type="match status" value="1"/>
</dbReference>
<accession>A0A0S4XP67</accession>
<reference evidence="2" key="1">
    <citation type="submission" date="2015-11" db="EMBL/GenBank/DDBJ databases">
        <authorList>
            <person name="Zhang Y."/>
            <person name="Guo Z."/>
        </authorList>
    </citation>
    <scope>NUCLEOTIDE SEQUENCE</scope>
    <source>
        <strain evidence="2">BN30871</strain>
    </source>
</reference>
<dbReference type="Gene3D" id="3.30.70.1450">
    <property type="entry name" value="Regulator of K+ conductance, C-terminal domain"/>
    <property type="match status" value="1"/>
</dbReference>
<dbReference type="GO" id="GO:0008324">
    <property type="term" value="F:monoatomic cation transmembrane transporter activity"/>
    <property type="evidence" value="ECO:0007669"/>
    <property type="project" value="InterPro"/>
</dbReference>
<dbReference type="EMBL" id="FAXN01000039">
    <property type="protein sequence ID" value="CUV65558.1"/>
    <property type="molecule type" value="Genomic_DNA"/>
</dbReference>
<evidence type="ECO:0000313" key="2">
    <source>
        <dbReference type="EMBL" id="CUV65558.1"/>
    </source>
</evidence>
<dbReference type="InterPro" id="IPR036721">
    <property type="entry name" value="RCK_C_sf"/>
</dbReference>
<organism evidence="2">
    <name type="scientific">Sulfurovum sp. enrichment culture clone C5</name>
    <dbReference type="NCBI Taxonomy" id="497650"/>
    <lineage>
        <taxon>Bacteria</taxon>
        <taxon>Pseudomonadati</taxon>
        <taxon>Campylobacterota</taxon>
        <taxon>Epsilonproteobacteria</taxon>
        <taxon>Campylobacterales</taxon>
        <taxon>Sulfurovaceae</taxon>
        <taxon>Sulfurovum</taxon>
        <taxon>environmental samples</taxon>
    </lineage>
</organism>
<protein>
    <recommendedName>
        <fullName evidence="1">RCK C-terminal domain-containing protein</fullName>
    </recommendedName>
</protein>
<dbReference type="GO" id="GO:0006813">
    <property type="term" value="P:potassium ion transport"/>
    <property type="evidence" value="ECO:0007669"/>
    <property type="project" value="InterPro"/>
</dbReference>
<proteinExistence type="predicted"/>
<feature type="domain" description="RCK C-terminal" evidence="1">
    <location>
        <begin position="139"/>
        <end position="219"/>
    </location>
</feature>
<dbReference type="InterPro" id="IPR006037">
    <property type="entry name" value="RCK_C"/>
</dbReference>
<gene>
    <name evidence="2" type="ORF">BN3087_390009</name>
</gene>
<dbReference type="AlphaFoldDB" id="A0A0S4XP67"/>
<dbReference type="PROSITE" id="PS51202">
    <property type="entry name" value="RCK_C"/>
    <property type="match status" value="1"/>
</dbReference>
<dbReference type="Pfam" id="PF02080">
    <property type="entry name" value="TrkA_C"/>
    <property type="match status" value="1"/>
</dbReference>
<sequence length="477" mass="55316">MKDILIIAEGIFAKHFILWLNKKKIVGNHYNIVSTSINFRDVKLNKNIVYSRVDATSESKIQKLLSQKKYSHIFIIIENFDDVDHILQNINKIDNKIRIILANHWENDKTFKHANNITLVNINDLISSNLYDKLPNVPLVANNIGLKEGEIMEIHIPFGSSYAYRHIGSILQQKWKIVALYRNDKMIMPNSATMIKPNDTILTIGKPSVLEGIYRIVNKRRGLFPEPFGKNIYLLLDLRFDKKNALNYIEQAISANKMIDNNSKLFIHIIYPPNLQITEKIKEIANNEIKVDITFDLNGIDEIIEYNITRYDIGLVVCSNQTFYSKHRKTSLFNTKKIIYILGQTEIGNIKNASIIMNDEEAMESISMIAFDFCQTFKLPLKLCDFDPNGDFEDRKMTVEHYETIANLFNVEFSVEKEIANPYREQLQMKNTLNICAFKKKNINLLTRLKDFVKTTYISKSTNPQMLIPFENSESQN</sequence>
<evidence type="ECO:0000259" key="1">
    <source>
        <dbReference type="PROSITE" id="PS51202"/>
    </source>
</evidence>
<name>A0A0S4XP67_9BACT</name>